<proteinExistence type="predicted"/>
<organism evidence="5 6">
    <name type="scientific">Pseudozobellia thermophila</name>
    <dbReference type="NCBI Taxonomy" id="192903"/>
    <lineage>
        <taxon>Bacteria</taxon>
        <taxon>Pseudomonadati</taxon>
        <taxon>Bacteroidota</taxon>
        <taxon>Flavobacteriia</taxon>
        <taxon>Flavobacteriales</taxon>
        <taxon>Flavobacteriaceae</taxon>
        <taxon>Pseudozobellia</taxon>
    </lineage>
</organism>
<dbReference type="PROSITE" id="PS50088">
    <property type="entry name" value="ANK_REPEAT"/>
    <property type="match status" value="2"/>
</dbReference>
<sequence>MKKQENRPVKQMSYVLLIIAMCLAACGQQKQKGNDQTMAKTEVSAPDIPLTQAVVSGNLEAVKQHIEAGTDLDEKDALSGATPLMSAITFDKTEIAAALIDAGADLEIKNNDGSTALHVAAFFGRVELVQLLMDAKADKTVKNNYGATPRETVSGPFEDMKPIYEMMQQQLGPIGLDLNLAELEKARPVIAMMLQ</sequence>
<feature type="repeat" description="ANK" evidence="3">
    <location>
        <begin position="112"/>
        <end position="144"/>
    </location>
</feature>
<dbReference type="RefSeq" id="WP_072989961.1">
    <property type="nucleotide sequence ID" value="NZ_FQYU01000002.1"/>
</dbReference>
<feature type="chain" id="PRO_5012296741" evidence="4">
    <location>
        <begin position="28"/>
        <end position="195"/>
    </location>
</feature>
<dbReference type="AlphaFoldDB" id="A0A1M6EF02"/>
<gene>
    <name evidence="5" type="ORF">SAMN04488513_10236</name>
</gene>
<dbReference type="Gene3D" id="1.25.40.20">
    <property type="entry name" value="Ankyrin repeat-containing domain"/>
    <property type="match status" value="2"/>
</dbReference>
<name>A0A1M6EF02_9FLAO</name>
<evidence type="ECO:0000313" key="5">
    <source>
        <dbReference type="EMBL" id="SHI83959.1"/>
    </source>
</evidence>
<keyword evidence="6" id="KW-1185">Reference proteome</keyword>
<dbReference type="SUPFAM" id="SSF48403">
    <property type="entry name" value="Ankyrin repeat"/>
    <property type="match status" value="1"/>
</dbReference>
<evidence type="ECO:0000256" key="4">
    <source>
        <dbReference type="SAM" id="SignalP"/>
    </source>
</evidence>
<dbReference type="PANTHER" id="PTHR24171">
    <property type="entry name" value="ANKYRIN REPEAT DOMAIN-CONTAINING PROTEIN 39-RELATED"/>
    <property type="match status" value="1"/>
</dbReference>
<accession>A0A1M6EF02</accession>
<evidence type="ECO:0000256" key="3">
    <source>
        <dbReference type="PROSITE-ProRule" id="PRU00023"/>
    </source>
</evidence>
<dbReference type="SMART" id="SM00248">
    <property type="entry name" value="ANK"/>
    <property type="match status" value="3"/>
</dbReference>
<evidence type="ECO:0000256" key="1">
    <source>
        <dbReference type="ARBA" id="ARBA00022737"/>
    </source>
</evidence>
<dbReference type="Proteomes" id="UP000184543">
    <property type="component" value="Unassembled WGS sequence"/>
</dbReference>
<feature type="signal peptide" evidence="4">
    <location>
        <begin position="1"/>
        <end position="27"/>
    </location>
</feature>
<keyword evidence="4" id="KW-0732">Signal</keyword>
<dbReference type="InterPro" id="IPR036770">
    <property type="entry name" value="Ankyrin_rpt-contain_sf"/>
</dbReference>
<protein>
    <submittedName>
        <fullName evidence="5">Ankyrin repeat-containing protein</fullName>
    </submittedName>
</protein>
<evidence type="ECO:0000256" key="2">
    <source>
        <dbReference type="ARBA" id="ARBA00023043"/>
    </source>
</evidence>
<keyword evidence="2 3" id="KW-0040">ANK repeat</keyword>
<keyword evidence="1" id="KW-0677">Repeat</keyword>
<evidence type="ECO:0000313" key="6">
    <source>
        <dbReference type="Proteomes" id="UP000184543"/>
    </source>
</evidence>
<reference evidence="6" key="1">
    <citation type="submission" date="2016-11" db="EMBL/GenBank/DDBJ databases">
        <authorList>
            <person name="Varghese N."/>
            <person name="Submissions S."/>
        </authorList>
    </citation>
    <scope>NUCLEOTIDE SEQUENCE [LARGE SCALE GENOMIC DNA]</scope>
    <source>
        <strain evidence="6">DSM 19858</strain>
    </source>
</reference>
<dbReference type="InterPro" id="IPR002110">
    <property type="entry name" value="Ankyrin_rpt"/>
</dbReference>
<dbReference type="STRING" id="192903.SAMN04488513_10236"/>
<dbReference type="PROSITE" id="PS50297">
    <property type="entry name" value="ANK_REP_REGION"/>
    <property type="match status" value="2"/>
</dbReference>
<dbReference type="EMBL" id="FQYU01000002">
    <property type="protein sequence ID" value="SHI83959.1"/>
    <property type="molecule type" value="Genomic_DNA"/>
</dbReference>
<dbReference type="Pfam" id="PF12796">
    <property type="entry name" value="Ank_2"/>
    <property type="match status" value="1"/>
</dbReference>
<feature type="repeat" description="ANK" evidence="3">
    <location>
        <begin position="79"/>
        <end position="111"/>
    </location>
</feature>